<comment type="caution">
    <text evidence="1">The sequence shown here is derived from an EMBL/GenBank/DDBJ whole genome shotgun (WGS) entry which is preliminary data.</text>
</comment>
<proteinExistence type="predicted"/>
<reference evidence="1 2" key="1">
    <citation type="submission" date="2021-06" db="EMBL/GenBank/DDBJ databases">
        <authorList>
            <person name="Kallberg Y."/>
            <person name="Tangrot J."/>
            <person name="Rosling A."/>
        </authorList>
    </citation>
    <scope>NUCLEOTIDE SEQUENCE [LARGE SCALE GENOMIC DNA]</scope>
    <source>
        <strain evidence="1 2">120-4 pot B 10/14</strain>
    </source>
</reference>
<dbReference type="Proteomes" id="UP000789901">
    <property type="component" value="Unassembled WGS sequence"/>
</dbReference>
<protein>
    <submittedName>
        <fullName evidence="1">19847_t:CDS:1</fullName>
    </submittedName>
</protein>
<evidence type="ECO:0000313" key="1">
    <source>
        <dbReference type="EMBL" id="CAG8807345.1"/>
    </source>
</evidence>
<sequence>PQDVFLDPILSVIEWNDAALQQRRVMKANITNFIQRVNGVQPFTDTDAVTNVGAQYDSIFSIIDIRIAPKSQIAADIMAYLRRTYGQQPNVSLGKFYIIQTAKKNQFEIAEYREVF</sequence>
<evidence type="ECO:0000313" key="2">
    <source>
        <dbReference type="Proteomes" id="UP000789901"/>
    </source>
</evidence>
<organism evidence="1 2">
    <name type="scientific">Gigaspora margarita</name>
    <dbReference type="NCBI Taxonomy" id="4874"/>
    <lineage>
        <taxon>Eukaryota</taxon>
        <taxon>Fungi</taxon>
        <taxon>Fungi incertae sedis</taxon>
        <taxon>Mucoromycota</taxon>
        <taxon>Glomeromycotina</taxon>
        <taxon>Glomeromycetes</taxon>
        <taxon>Diversisporales</taxon>
        <taxon>Gigasporaceae</taxon>
        <taxon>Gigaspora</taxon>
    </lineage>
</organism>
<feature type="non-terminal residue" evidence="1">
    <location>
        <position position="1"/>
    </location>
</feature>
<accession>A0ABN7VYP8</accession>
<dbReference type="EMBL" id="CAJVQB010025860">
    <property type="protein sequence ID" value="CAG8807345.1"/>
    <property type="molecule type" value="Genomic_DNA"/>
</dbReference>
<keyword evidence="2" id="KW-1185">Reference proteome</keyword>
<gene>
    <name evidence="1" type="ORF">GMARGA_LOCUS24472</name>
</gene>
<name>A0ABN7VYP8_GIGMA</name>